<gene>
    <name evidence="2" type="ORF">KOW79_015653</name>
</gene>
<feature type="compositionally biased region" description="Polar residues" evidence="1">
    <location>
        <begin position="54"/>
        <end position="78"/>
    </location>
</feature>
<dbReference type="EMBL" id="JAHKSW010000018">
    <property type="protein sequence ID" value="KAG7321238.1"/>
    <property type="molecule type" value="Genomic_DNA"/>
</dbReference>
<organism evidence="2 3">
    <name type="scientific">Hemibagrus wyckioides</name>
    <dbReference type="NCBI Taxonomy" id="337641"/>
    <lineage>
        <taxon>Eukaryota</taxon>
        <taxon>Metazoa</taxon>
        <taxon>Chordata</taxon>
        <taxon>Craniata</taxon>
        <taxon>Vertebrata</taxon>
        <taxon>Euteleostomi</taxon>
        <taxon>Actinopterygii</taxon>
        <taxon>Neopterygii</taxon>
        <taxon>Teleostei</taxon>
        <taxon>Ostariophysi</taxon>
        <taxon>Siluriformes</taxon>
        <taxon>Bagridae</taxon>
        <taxon>Hemibagrus</taxon>
    </lineage>
</organism>
<keyword evidence="3" id="KW-1185">Reference proteome</keyword>
<evidence type="ECO:0000313" key="3">
    <source>
        <dbReference type="Proteomes" id="UP000824219"/>
    </source>
</evidence>
<comment type="caution">
    <text evidence="2">The sequence shown here is derived from an EMBL/GenBank/DDBJ whole genome shotgun (WGS) entry which is preliminary data.</text>
</comment>
<evidence type="ECO:0000313" key="2">
    <source>
        <dbReference type="EMBL" id="KAG7321238.1"/>
    </source>
</evidence>
<accession>A0A9D3NH63</accession>
<dbReference type="Proteomes" id="UP000824219">
    <property type="component" value="Linkage Group LG18"/>
</dbReference>
<reference evidence="2 3" key="1">
    <citation type="submission" date="2021-06" db="EMBL/GenBank/DDBJ databases">
        <title>Chromosome-level genome assembly of the red-tail catfish (Hemibagrus wyckioides).</title>
        <authorList>
            <person name="Shao F."/>
        </authorList>
    </citation>
    <scope>NUCLEOTIDE SEQUENCE [LARGE SCALE GENOMIC DNA]</scope>
    <source>
        <strain evidence="2">EC202008001</strain>
        <tissue evidence="2">Blood</tissue>
    </source>
</reference>
<evidence type="ECO:0000256" key="1">
    <source>
        <dbReference type="SAM" id="MobiDB-lite"/>
    </source>
</evidence>
<protein>
    <submittedName>
        <fullName evidence="2">Uncharacterized protein</fullName>
    </submittedName>
</protein>
<name>A0A9D3NH63_9TELE</name>
<feature type="compositionally biased region" description="Basic and acidic residues" evidence="1">
    <location>
        <begin position="42"/>
        <end position="53"/>
    </location>
</feature>
<sequence>MEKKKGPLASLSRICAQRKRYVNVVSVASSQFRSSDLQQSSRRTETPQYHHMETNITHLNQGTRPRAQASSFTSTKDY</sequence>
<feature type="region of interest" description="Disordered" evidence="1">
    <location>
        <begin position="33"/>
        <end position="78"/>
    </location>
</feature>
<proteinExistence type="predicted"/>
<dbReference type="AlphaFoldDB" id="A0A9D3NH63"/>